<evidence type="ECO:0000256" key="2">
    <source>
        <dbReference type="SAM" id="SignalP"/>
    </source>
</evidence>
<name>A0A7L5C2P7_9RHOB</name>
<dbReference type="RefSeq" id="WP_165099826.1">
    <property type="nucleotide sequence ID" value="NZ_CP049056.1"/>
</dbReference>
<dbReference type="NCBIfam" id="TIGR02122">
    <property type="entry name" value="TRAP_TAXI"/>
    <property type="match status" value="1"/>
</dbReference>
<evidence type="ECO:0000313" key="4">
    <source>
        <dbReference type="Proteomes" id="UP000503336"/>
    </source>
</evidence>
<feature type="signal peptide" evidence="2">
    <location>
        <begin position="1"/>
        <end position="25"/>
    </location>
</feature>
<keyword evidence="1" id="KW-1133">Transmembrane helix</keyword>
<evidence type="ECO:0000313" key="3">
    <source>
        <dbReference type="EMBL" id="QIE56494.1"/>
    </source>
</evidence>
<feature type="chain" id="PRO_5029803487" evidence="2">
    <location>
        <begin position="26"/>
        <end position="346"/>
    </location>
</feature>
<dbReference type="KEGG" id="hdh:G5B40_14170"/>
<keyword evidence="4" id="KW-1185">Reference proteome</keyword>
<gene>
    <name evidence="3" type="ORF">G5B40_14170</name>
</gene>
<proteinExistence type="predicted"/>
<feature type="transmembrane region" description="Helical" evidence="1">
    <location>
        <begin position="41"/>
        <end position="61"/>
    </location>
</feature>
<accession>A0A7L5C2P7</accession>
<keyword evidence="1" id="KW-0472">Membrane</keyword>
<dbReference type="InterPro" id="IPR011852">
    <property type="entry name" value="TRAP_TAXI"/>
</dbReference>
<dbReference type="PANTHER" id="PTHR42941">
    <property type="entry name" value="SLL1037 PROTEIN"/>
    <property type="match status" value="1"/>
</dbReference>
<organism evidence="3 4">
    <name type="scientific">Pikeienuella piscinae</name>
    <dbReference type="NCBI Taxonomy" id="2748098"/>
    <lineage>
        <taxon>Bacteria</taxon>
        <taxon>Pseudomonadati</taxon>
        <taxon>Pseudomonadota</taxon>
        <taxon>Alphaproteobacteria</taxon>
        <taxon>Rhodobacterales</taxon>
        <taxon>Paracoccaceae</taxon>
        <taxon>Pikeienuella</taxon>
    </lineage>
</organism>
<dbReference type="SUPFAM" id="SSF53850">
    <property type="entry name" value="Periplasmic binding protein-like II"/>
    <property type="match status" value="1"/>
</dbReference>
<dbReference type="PANTHER" id="PTHR42941:SF1">
    <property type="entry name" value="SLL1037 PROTEIN"/>
    <property type="match status" value="1"/>
</dbReference>
<reference evidence="3 4" key="1">
    <citation type="submission" date="2020-02" db="EMBL/GenBank/DDBJ databases">
        <title>complete genome sequence of Rhodobacteraceae bacterium.</title>
        <authorList>
            <person name="Park J."/>
            <person name="Kim Y.-S."/>
            <person name="Kim K.-H."/>
        </authorList>
    </citation>
    <scope>NUCLEOTIDE SEQUENCE [LARGE SCALE GENOMIC DNA]</scope>
    <source>
        <strain evidence="3 4">RR4-56</strain>
    </source>
</reference>
<sequence>MRTWITRTAVAATAGALFTSSFAFAAPADHWKSGDNWDLVFGSATATGSYFAGMSAVAALLSQELPDVRATATVSPNSTTEVYPQMIRGERVGGVASMDLTLAYNGKGPWEGRDVPVRGWAFVQEGFFDVFLLKRYGKTKVSELADSGLTIAAACAPPEPDRPERWDQPFTFFKILMEAHGLNPFEDVNVVPYCTSQAIEQLASANIDGLSHTRALGDAAMMELNTKQDLVLLQPDEDAIEEVMANYPVYTKTVPEDVYPQLTIPDPKKGFFHGVYFFLHADLPDDLVYDMTKALWENIDVLRNAHPAYKAATIENALQGMPIPPHPGALRYYKEIGVPGVERFIE</sequence>
<dbReference type="EMBL" id="CP049056">
    <property type="protein sequence ID" value="QIE56494.1"/>
    <property type="molecule type" value="Genomic_DNA"/>
</dbReference>
<dbReference type="Proteomes" id="UP000503336">
    <property type="component" value="Chromosome"/>
</dbReference>
<dbReference type="Pfam" id="PF16868">
    <property type="entry name" value="NMT1_3"/>
    <property type="match status" value="1"/>
</dbReference>
<evidence type="ECO:0000256" key="1">
    <source>
        <dbReference type="SAM" id="Phobius"/>
    </source>
</evidence>
<dbReference type="Gene3D" id="3.40.190.10">
    <property type="entry name" value="Periplasmic binding protein-like II"/>
    <property type="match status" value="2"/>
</dbReference>
<protein>
    <submittedName>
        <fullName evidence="3">TAXI family TRAP transporter solute-binding subunit</fullName>
    </submittedName>
</protein>
<keyword evidence="2" id="KW-0732">Signal</keyword>
<keyword evidence="1" id="KW-0812">Transmembrane</keyword>
<dbReference type="AlphaFoldDB" id="A0A7L5C2P7"/>